<name>A0ABX8BP03_9ACTN</name>
<reference evidence="1 2" key="1">
    <citation type="submission" date="2021-05" db="EMBL/GenBank/DDBJ databases">
        <title>Direct Submission.</title>
        <authorList>
            <person name="Li K."/>
            <person name="Gao J."/>
        </authorList>
    </citation>
    <scope>NUCLEOTIDE SEQUENCE [LARGE SCALE GENOMIC DNA]</scope>
    <source>
        <strain evidence="1 2">Mg02</strain>
    </source>
</reference>
<evidence type="ECO:0000313" key="1">
    <source>
        <dbReference type="EMBL" id="QUX23970.1"/>
    </source>
</evidence>
<proteinExistence type="predicted"/>
<evidence type="ECO:0008006" key="3">
    <source>
        <dbReference type="Google" id="ProtNLM"/>
    </source>
</evidence>
<organism evidence="1 2">
    <name type="scientific">Nocardiopsis changdeensis</name>
    <dbReference type="NCBI Taxonomy" id="2831969"/>
    <lineage>
        <taxon>Bacteria</taxon>
        <taxon>Bacillati</taxon>
        <taxon>Actinomycetota</taxon>
        <taxon>Actinomycetes</taxon>
        <taxon>Streptosporangiales</taxon>
        <taxon>Nocardiopsidaceae</taxon>
        <taxon>Nocardiopsis</taxon>
    </lineage>
</organism>
<protein>
    <recommendedName>
        <fullName evidence="3">Tetratricopeptide repeat protein</fullName>
    </recommendedName>
</protein>
<sequence>MLVGDINITDLFDAIGAALALPPVATPDEEAARASLLGRRIAAVCAAVDHVRTTGDPVEAIGILDAAVEEHPADYALRPPRPRSAP</sequence>
<keyword evidence="2" id="KW-1185">Reference proteome</keyword>
<accession>A0ABX8BP03</accession>
<gene>
    <name evidence="1" type="ORF">KGD84_06475</name>
</gene>
<dbReference type="Proteomes" id="UP000676079">
    <property type="component" value="Chromosome"/>
</dbReference>
<dbReference type="RefSeq" id="WP_220565227.1">
    <property type="nucleotide sequence ID" value="NZ_CP074133.1"/>
</dbReference>
<dbReference type="EMBL" id="CP074133">
    <property type="protein sequence ID" value="QUX23970.1"/>
    <property type="molecule type" value="Genomic_DNA"/>
</dbReference>
<evidence type="ECO:0000313" key="2">
    <source>
        <dbReference type="Proteomes" id="UP000676079"/>
    </source>
</evidence>